<keyword evidence="2" id="KW-1185">Reference proteome</keyword>
<reference evidence="1 2" key="1">
    <citation type="journal article" date="2022" name="Res Sq">
        <title>Evolution of multicellular longitudinally dividing oral cavity symbionts (Neisseriaceae).</title>
        <authorList>
            <person name="Nyongesa S."/>
            <person name="Weber P."/>
            <person name="Bernet E."/>
            <person name="Pullido F."/>
            <person name="Nieckarz M."/>
            <person name="Delaby M."/>
            <person name="Nieves C."/>
            <person name="Viehboeck T."/>
            <person name="Krause N."/>
            <person name="Rivera-Millot A."/>
            <person name="Nakamura A."/>
            <person name="Vischer N."/>
            <person name="VanNieuwenhze M."/>
            <person name="Brun Y."/>
            <person name="Cava F."/>
            <person name="Bulgheresi S."/>
            <person name="Veyrier F."/>
        </authorList>
    </citation>
    <scope>NUCLEOTIDE SEQUENCE [LARGE SCALE GENOMIC DNA]</scope>
    <source>
        <strain evidence="1 2">SN4</strain>
    </source>
</reference>
<dbReference type="RefSeq" id="WP_147645349.1">
    <property type="nucleotide sequence ID" value="NZ_CABKVG010000007.1"/>
</dbReference>
<dbReference type="Proteomes" id="UP000832011">
    <property type="component" value="Chromosome"/>
</dbReference>
<evidence type="ECO:0000313" key="1">
    <source>
        <dbReference type="EMBL" id="UOO89814.1"/>
    </source>
</evidence>
<accession>A0ABY4E201</accession>
<evidence type="ECO:0000313" key="2">
    <source>
        <dbReference type="Proteomes" id="UP000832011"/>
    </source>
</evidence>
<protein>
    <submittedName>
        <fullName evidence="1">Uncharacterized protein</fullName>
    </submittedName>
</protein>
<gene>
    <name evidence="1" type="ORF">LVJ82_02155</name>
</gene>
<dbReference type="EMBL" id="CP091511">
    <property type="protein sequence ID" value="UOO89814.1"/>
    <property type="molecule type" value="Genomic_DNA"/>
</dbReference>
<organism evidence="1 2">
    <name type="scientific">Vitreoscilla massiliensis</name>
    <dbReference type="NCBI Taxonomy" id="1689272"/>
    <lineage>
        <taxon>Bacteria</taxon>
        <taxon>Pseudomonadati</taxon>
        <taxon>Pseudomonadota</taxon>
        <taxon>Betaproteobacteria</taxon>
        <taxon>Neisseriales</taxon>
        <taxon>Neisseriaceae</taxon>
        <taxon>Vitreoscilla</taxon>
    </lineage>
</organism>
<proteinExistence type="predicted"/>
<sequence>MINREYPCVVIKTLRHGWWDVRICLSDIRQSSICHASTLFLARSTASKLTSDLNIPVYEVQ</sequence>
<name>A0ABY4E201_9NEIS</name>